<accession>Q16W88</accession>
<protein>
    <submittedName>
        <fullName evidence="2">AAEL009283-PA</fullName>
    </submittedName>
</protein>
<gene>
    <name evidence="2" type="ORF">AaeL_AAEL009283</name>
</gene>
<evidence type="ECO:0000256" key="1">
    <source>
        <dbReference type="SAM" id="MobiDB-lite"/>
    </source>
</evidence>
<feature type="compositionally biased region" description="Polar residues" evidence="1">
    <location>
        <begin position="166"/>
        <end position="180"/>
    </location>
</feature>
<reference evidence="2" key="1">
    <citation type="submission" date="2005-10" db="EMBL/GenBank/DDBJ databases">
        <authorList>
            <person name="Loftus B.J."/>
            <person name="Nene V.M."/>
            <person name="Hannick L.I."/>
            <person name="Bidwell S."/>
            <person name="Haas B."/>
            <person name="Amedeo P."/>
            <person name="Orvis J."/>
            <person name="Wortman J.R."/>
            <person name="White O.R."/>
            <person name="Salzberg S."/>
            <person name="Shumway M."/>
            <person name="Koo H."/>
            <person name="Zhao Y."/>
            <person name="Holmes M."/>
            <person name="Miller J."/>
            <person name="Schatz M."/>
            <person name="Pop M."/>
            <person name="Pai G."/>
            <person name="Utterback T."/>
            <person name="Rogers Y.-H."/>
            <person name="Kravitz S."/>
            <person name="Fraser C.M."/>
        </authorList>
    </citation>
    <scope>NUCLEOTIDE SEQUENCE</scope>
    <source>
        <strain evidence="2">Liverpool</strain>
    </source>
</reference>
<feature type="region of interest" description="Disordered" evidence="1">
    <location>
        <begin position="155"/>
        <end position="180"/>
    </location>
</feature>
<organism evidence="2 3">
    <name type="scientific">Aedes aegypti</name>
    <name type="common">Yellowfever mosquito</name>
    <name type="synonym">Culex aegypti</name>
    <dbReference type="NCBI Taxonomy" id="7159"/>
    <lineage>
        <taxon>Eukaryota</taxon>
        <taxon>Metazoa</taxon>
        <taxon>Ecdysozoa</taxon>
        <taxon>Arthropoda</taxon>
        <taxon>Hexapoda</taxon>
        <taxon>Insecta</taxon>
        <taxon>Pterygota</taxon>
        <taxon>Neoptera</taxon>
        <taxon>Endopterygota</taxon>
        <taxon>Diptera</taxon>
        <taxon>Nematocera</taxon>
        <taxon>Culicoidea</taxon>
        <taxon>Culicidae</taxon>
        <taxon>Culicinae</taxon>
        <taxon>Aedini</taxon>
        <taxon>Aedes</taxon>
        <taxon>Stegomyia</taxon>
    </lineage>
</organism>
<dbReference type="AlphaFoldDB" id="Q16W88"/>
<evidence type="ECO:0000313" key="3">
    <source>
        <dbReference type="Proteomes" id="UP000682892"/>
    </source>
</evidence>
<name>Q16W88_AEDAE</name>
<dbReference type="Proteomes" id="UP000682892">
    <property type="component" value="Unassembled WGS sequence"/>
</dbReference>
<dbReference type="HOGENOM" id="CLU_000648_0_0_1"/>
<dbReference type="EMBL" id="CH477572">
    <property type="protein sequence ID" value="EAT38862.1"/>
    <property type="molecule type" value="Genomic_DNA"/>
</dbReference>
<feature type="non-terminal residue" evidence="2">
    <location>
        <position position="1"/>
    </location>
</feature>
<reference evidence="2" key="2">
    <citation type="journal article" date="2007" name="Science">
        <title>Genome sequence of Aedes aegypti, a major arbovirus vector.</title>
        <authorList>
            <person name="Nene V."/>
            <person name="Wortman J.R."/>
            <person name="Lawson D."/>
            <person name="Haas B."/>
            <person name="Kodira C."/>
            <person name="Tu Z.J."/>
            <person name="Loftus B."/>
            <person name="Xi Z."/>
            <person name="Megy K."/>
            <person name="Grabherr M."/>
            <person name="Ren Q."/>
            <person name="Zdobnov E.M."/>
            <person name="Lobo N.F."/>
            <person name="Campbell K.S."/>
            <person name="Brown S.E."/>
            <person name="Bonaldo M.F."/>
            <person name="Zhu J."/>
            <person name="Sinkins S.P."/>
            <person name="Hogenkamp D.G."/>
            <person name="Amedeo P."/>
            <person name="Arensburger P."/>
            <person name="Atkinson P.W."/>
            <person name="Bidwell S."/>
            <person name="Biedler J."/>
            <person name="Birney E."/>
            <person name="Bruggner R.V."/>
            <person name="Costas J."/>
            <person name="Coy M.R."/>
            <person name="Crabtree J."/>
            <person name="Crawford M."/>
            <person name="Debruyn B."/>
            <person name="Decaprio D."/>
            <person name="Eiglmeier K."/>
            <person name="Eisenstadt E."/>
            <person name="El-Dorry H."/>
            <person name="Gelbart W.M."/>
            <person name="Gomes S.L."/>
            <person name="Hammond M."/>
            <person name="Hannick L.I."/>
            <person name="Hogan J.R."/>
            <person name="Holmes M.H."/>
            <person name="Jaffe D."/>
            <person name="Johnston J.S."/>
            <person name="Kennedy R.C."/>
            <person name="Koo H."/>
            <person name="Kravitz S."/>
            <person name="Kriventseva E.V."/>
            <person name="Kulp D."/>
            <person name="Labutti K."/>
            <person name="Lee E."/>
            <person name="Li S."/>
            <person name="Lovin D.D."/>
            <person name="Mao C."/>
            <person name="Mauceli E."/>
            <person name="Menck C.F."/>
            <person name="Miller J.R."/>
            <person name="Montgomery P."/>
            <person name="Mori A."/>
            <person name="Nascimento A.L."/>
            <person name="Naveira H.F."/>
            <person name="Nusbaum C."/>
            <person name="O'leary S."/>
            <person name="Orvis J."/>
            <person name="Pertea M."/>
            <person name="Quesneville H."/>
            <person name="Reidenbach K.R."/>
            <person name="Rogers Y.H."/>
            <person name="Roth C.W."/>
            <person name="Schneider J.R."/>
            <person name="Schatz M."/>
            <person name="Shumway M."/>
            <person name="Stanke M."/>
            <person name="Stinson E.O."/>
            <person name="Tubio J.M."/>
            <person name="Vanzee J.P."/>
            <person name="Verjovski-Almeida S."/>
            <person name="Werner D."/>
            <person name="White O."/>
            <person name="Wyder S."/>
            <person name="Zeng Q."/>
            <person name="Zhao Q."/>
            <person name="Zhao Y."/>
            <person name="Hill C.A."/>
            <person name="Raikhel A.S."/>
            <person name="Soares M.B."/>
            <person name="Knudson D.L."/>
            <person name="Lee N.H."/>
            <person name="Galagan J."/>
            <person name="Salzberg S.L."/>
            <person name="Paulsen I.T."/>
            <person name="Dimopoulos G."/>
            <person name="Collins F.H."/>
            <person name="Birren B."/>
            <person name="Fraser-Liggett C.M."/>
            <person name="Severson D.W."/>
        </authorList>
    </citation>
    <scope>NUCLEOTIDE SEQUENCE [LARGE SCALE GENOMIC DNA]</scope>
    <source>
        <strain evidence="2">Liverpool</strain>
    </source>
</reference>
<dbReference type="STRING" id="7159.Q16W88"/>
<feature type="region of interest" description="Disordered" evidence="1">
    <location>
        <begin position="55"/>
        <end position="87"/>
    </location>
</feature>
<dbReference type="VEuPathDB" id="VectorBase:AAEL021394"/>
<sequence>MLKKEVELVKQSIPVVSIKAPPTFSSNSEILPPTTCTKSQDLTESIKKLETSNLVQAESSRFTHHDEDSTDSNDSEQRLVIEDPEAIDPIQPTDFEKLIKVEVEEKPMMSHVEMHSAASAAAVAAVACKEKLIYKTEPPHHDIKEEVAPPLYGLGSHVDSKKAPLSESTTMTAPITDKQQ</sequence>
<evidence type="ECO:0000313" key="2">
    <source>
        <dbReference type="EMBL" id="EAT38862.1"/>
    </source>
</evidence>
<reference evidence="2" key="3">
    <citation type="submission" date="2012-09" db="EMBL/GenBank/DDBJ databases">
        <authorList>
            <consortium name="VectorBase"/>
        </authorList>
    </citation>
    <scope>NUCLEOTIDE SEQUENCE</scope>
    <source>
        <strain evidence="2">Liverpool</strain>
    </source>
</reference>
<proteinExistence type="predicted"/>